<evidence type="ECO:0000256" key="6">
    <source>
        <dbReference type="SAM" id="MobiDB-lite"/>
    </source>
</evidence>
<evidence type="ECO:0000256" key="3">
    <source>
        <dbReference type="ARBA" id="ARBA00022795"/>
    </source>
</evidence>
<dbReference type="Gene3D" id="2.30.30.910">
    <property type="match status" value="1"/>
</dbReference>
<evidence type="ECO:0000259" key="8">
    <source>
        <dbReference type="Pfam" id="PF13861"/>
    </source>
</evidence>
<dbReference type="Pfam" id="PF13860">
    <property type="entry name" value="FlgD_ig"/>
    <property type="match status" value="1"/>
</dbReference>
<dbReference type="Pfam" id="PF03963">
    <property type="entry name" value="FlgD"/>
    <property type="match status" value="1"/>
</dbReference>
<dbReference type="RefSeq" id="WP_074770325.1">
    <property type="nucleotide sequence ID" value="NZ_FNWO01000017.1"/>
</dbReference>
<keyword evidence="3 5" id="KW-1005">Bacterial flagellum biogenesis</keyword>
<keyword evidence="9" id="KW-0969">Cilium</keyword>
<evidence type="ECO:0000256" key="1">
    <source>
        <dbReference type="ARBA" id="ARBA00010577"/>
    </source>
</evidence>
<evidence type="ECO:0000259" key="7">
    <source>
        <dbReference type="Pfam" id="PF13860"/>
    </source>
</evidence>
<name>A0A1H6JHZ6_MAGFU</name>
<dbReference type="InterPro" id="IPR025965">
    <property type="entry name" value="FlgD/Vpr_Ig-like"/>
</dbReference>
<keyword evidence="10" id="KW-1185">Reference proteome</keyword>
<keyword evidence="9" id="KW-0966">Cell projection</keyword>
<dbReference type="AlphaFoldDB" id="A0A1H6JHZ6"/>
<feature type="domain" description="FlgD/Vpr Ig-like" evidence="7">
    <location>
        <begin position="102"/>
        <end position="177"/>
    </location>
</feature>
<dbReference type="InterPro" id="IPR005648">
    <property type="entry name" value="FlgD"/>
</dbReference>
<evidence type="ECO:0000256" key="5">
    <source>
        <dbReference type="RuleBase" id="RU362076"/>
    </source>
</evidence>
<gene>
    <name evidence="9" type="ORF">SAMN04244559_03191</name>
</gene>
<feature type="domain" description="FlgD Tudor-like" evidence="8">
    <location>
        <begin position="87"/>
        <end position="218"/>
    </location>
</feature>
<protein>
    <recommendedName>
        <fullName evidence="2 5">Basal-body rod modification protein FlgD</fullName>
    </recommendedName>
</protein>
<dbReference type="OrthoDB" id="9785233at2"/>
<proteinExistence type="inferred from homology"/>
<comment type="function">
    <text evidence="4 5">Required for flagellar hook formation. May act as a scaffolding protein.</text>
</comment>
<evidence type="ECO:0000256" key="4">
    <source>
        <dbReference type="ARBA" id="ARBA00024746"/>
    </source>
</evidence>
<keyword evidence="9" id="KW-0282">Flagellum</keyword>
<feature type="compositionally biased region" description="Low complexity" evidence="6">
    <location>
        <begin position="1"/>
        <end position="22"/>
    </location>
</feature>
<reference evidence="10" key="1">
    <citation type="submission" date="2016-10" db="EMBL/GenBank/DDBJ databases">
        <authorList>
            <person name="Varghese N."/>
            <person name="Submissions S."/>
        </authorList>
    </citation>
    <scope>NUCLEOTIDE SEQUENCE [LARGE SCALE GENOMIC DNA]</scope>
    <source>
        <strain evidence="10">DSM 13234</strain>
    </source>
</reference>
<dbReference type="Pfam" id="PF13861">
    <property type="entry name" value="FLgD_tudor"/>
    <property type="match status" value="1"/>
</dbReference>
<dbReference type="Gene3D" id="2.60.40.4070">
    <property type="match status" value="1"/>
</dbReference>
<evidence type="ECO:0000313" key="9">
    <source>
        <dbReference type="EMBL" id="SEH61890.1"/>
    </source>
</evidence>
<dbReference type="EMBL" id="FNWO01000017">
    <property type="protein sequence ID" value="SEH61890.1"/>
    <property type="molecule type" value="Genomic_DNA"/>
</dbReference>
<sequence>MTTAVTSTTSSTTSTTSTSSSSGLSADYDTFLQLLCAQLENQNPLDPTDATQFTSQLVQYSNLEQQIATNDKLDSVLSSLSTSTFSSGVGYLGHVVEAEGDSITVQSDGTVDATWGYDLDSAASSVKLTITDSSGETVWTGTGDTAAGSHALEWDGTDSDGDTVDAGTYTLKVTALDSSGAAIDTTTTIKGTVTAVDSTDGTTLLELGGTSVSLSDITRLAA</sequence>
<evidence type="ECO:0000256" key="2">
    <source>
        <dbReference type="ARBA" id="ARBA00016013"/>
    </source>
</evidence>
<comment type="similarity">
    <text evidence="1 5">Belongs to the FlgD family.</text>
</comment>
<dbReference type="Proteomes" id="UP000182983">
    <property type="component" value="Unassembled WGS sequence"/>
</dbReference>
<dbReference type="InterPro" id="IPR025963">
    <property type="entry name" value="FLgD_Tudor"/>
</dbReference>
<feature type="region of interest" description="Disordered" evidence="6">
    <location>
        <begin position="1"/>
        <end position="23"/>
    </location>
</feature>
<evidence type="ECO:0000313" key="10">
    <source>
        <dbReference type="Proteomes" id="UP000182983"/>
    </source>
</evidence>
<accession>A0A1H6JHZ6</accession>
<organism evidence="9 10">
    <name type="scientific">Magnetospirillum fulvum</name>
    <name type="common">Rhodospirillum fulvum</name>
    <dbReference type="NCBI Taxonomy" id="1082"/>
    <lineage>
        <taxon>Bacteria</taxon>
        <taxon>Pseudomonadati</taxon>
        <taxon>Pseudomonadota</taxon>
        <taxon>Alphaproteobacteria</taxon>
        <taxon>Rhodospirillales</taxon>
        <taxon>Rhodospirillaceae</taxon>
        <taxon>Magnetospirillum</taxon>
    </lineage>
</organism>
<dbReference type="GO" id="GO:0044781">
    <property type="term" value="P:bacterial-type flagellum organization"/>
    <property type="evidence" value="ECO:0007669"/>
    <property type="project" value="UniProtKB-UniRule"/>
</dbReference>